<dbReference type="GO" id="GO:0003676">
    <property type="term" value="F:nucleic acid binding"/>
    <property type="evidence" value="ECO:0007669"/>
    <property type="project" value="InterPro"/>
</dbReference>
<keyword evidence="5" id="KW-1185">Reference proteome</keyword>
<organism evidence="4 5">
    <name type="scientific">Hibiscus syriacus</name>
    <name type="common">Rose of Sharon</name>
    <dbReference type="NCBI Taxonomy" id="106335"/>
    <lineage>
        <taxon>Eukaryota</taxon>
        <taxon>Viridiplantae</taxon>
        <taxon>Streptophyta</taxon>
        <taxon>Embryophyta</taxon>
        <taxon>Tracheophyta</taxon>
        <taxon>Spermatophyta</taxon>
        <taxon>Magnoliopsida</taxon>
        <taxon>eudicotyledons</taxon>
        <taxon>Gunneridae</taxon>
        <taxon>Pentapetalae</taxon>
        <taxon>rosids</taxon>
        <taxon>malvids</taxon>
        <taxon>Malvales</taxon>
        <taxon>Malvaceae</taxon>
        <taxon>Malvoideae</taxon>
        <taxon>Hibiscus</taxon>
    </lineage>
</organism>
<dbReference type="GO" id="GO:0006353">
    <property type="term" value="P:DNA-templated transcription termination"/>
    <property type="evidence" value="ECO:0007669"/>
    <property type="project" value="UniProtKB-KW"/>
</dbReference>
<dbReference type="InterPro" id="IPR003690">
    <property type="entry name" value="MTERF"/>
</dbReference>
<dbReference type="PANTHER" id="PTHR13068:SF103">
    <property type="entry name" value="MITOCHONDRIAL TRANSCRIPTION TERMINATION FACTOR FAMILY PROTEIN"/>
    <property type="match status" value="1"/>
</dbReference>
<name>A0A6A3CXB9_HIBSY</name>
<proteinExistence type="inferred from homology"/>
<dbReference type="InterPro" id="IPR038538">
    <property type="entry name" value="MTERF_sf"/>
</dbReference>
<keyword evidence="2" id="KW-0805">Transcription regulation</keyword>
<dbReference type="PANTHER" id="PTHR13068">
    <property type="entry name" value="CGI-12 PROTEIN-RELATED"/>
    <property type="match status" value="1"/>
</dbReference>
<evidence type="ECO:0000256" key="1">
    <source>
        <dbReference type="ARBA" id="ARBA00007692"/>
    </source>
</evidence>
<reference evidence="4" key="1">
    <citation type="submission" date="2019-09" db="EMBL/GenBank/DDBJ databases">
        <title>Draft genome information of white flower Hibiscus syriacus.</title>
        <authorList>
            <person name="Kim Y.-M."/>
        </authorList>
    </citation>
    <scope>NUCLEOTIDE SEQUENCE [LARGE SCALE GENOMIC DNA]</scope>
    <source>
        <strain evidence="4">YM2019G1</strain>
    </source>
</reference>
<evidence type="ECO:0000256" key="2">
    <source>
        <dbReference type="ARBA" id="ARBA00022472"/>
    </source>
</evidence>
<keyword evidence="2" id="KW-0806">Transcription termination</keyword>
<dbReference type="Proteomes" id="UP000436088">
    <property type="component" value="Unassembled WGS sequence"/>
</dbReference>
<evidence type="ECO:0000256" key="3">
    <source>
        <dbReference type="ARBA" id="ARBA00022946"/>
    </source>
</evidence>
<evidence type="ECO:0000313" key="4">
    <source>
        <dbReference type="EMBL" id="KAE8734225.1"/>
    </source>
</evidence>
<accession>A0A6A3CXB9</accession>
<dbReference type="AlphaFoldDB" id="A0A6A3CXB9"/>
<comment type="caution">
    <text evidence="4">The sequence shown here is derived from an EMBL/GenBank/DDBJ whole genome shotgun (WGS) entry which is preliminary data.</text>
</comment>
<dbReference type="OrthoDB" id="764594at2759"/>
<dbReference type="Pfam" id="PF02536">
    <property type="entry name" value="mTERF"/>
    <property type="match status" value="2"/>
</dbReference>
<dbReference type="Gene3D" id="1.25.70.10">
    <property type="entry name" value="Transcription termination factor 3, mitochondrial"/>
    <property type="match status" value="2"/>
</dbReference>
<protein>
    <submittedName>
        <fullName evidence="4">Protein PHR1-LIKE 1-like</fullName>
    </submittedName>
</protein>
<evidence type="ECO:0000313" key="5">
    <source>
        <dbReference type="Proteomes" id="UP000436088"/>
    </source>
</evidence>
<comment type="similarity">
    <text evidence="1">Belongs to the mTERF family.</text>
</comment>
<sequence>MFICRTSRRVAKLSKMIANLDKFVVLSDVVCEKSKVVQNPCSVSLNVRCFRSSRLVFSAEESSMVESIQSSFGIAGRISRSAKTEARVVLFDYLHSTRGFSFMDAEHMSKNSPHFLHKLLSKLDPEKDVAKSLSKFLRYNPINEFEPFLESVGLSPAEIEFLVPQRLMFLTDDSVLLDNFRFLCDYGIPRIKMGKMYKEVREIFGYDYGKLALELQAYENLGLSKPIVIKLVSYCPSLLVGCVNADFAAVLERFEALGMKKDEIGGFVSGKGMYDWSRMLDALDFLERVGYTKEQLRDLFKTNPTLLFQGSGKKVYVLFGRLLKLGLEMNKVYSLFMLNPHILSVNGTKNLCKALDFLFDIAMQSEDITCIVSAHMELMGLYSLKGPKTVCRELNVKKDELCQIIKANPIKWFTLASKSEVQCSMQVAQKHPSTYLEKTAFLLRLGYLENSDEMLKALKKFRGRGDQLQERFDCLVNAGLDSNVVKNLIKHAPMVLNQSKEVLEKKIDCLKNWLGYPIESVVAFPTYLCYEMERINQRFLMYAWLRERGAAKAMLSLSTILACSDTRFVKYFVEVHPEGPAKWESLKKSSSSSL</sequence>
<gene>
    <name evidence="4" type="ORF">F3Y22_tig00000778pilonHSYRG00367</name>
</gene>
<keyword evidence="3" id="KW-0809">Transit peptide</keyword>
<dbReference type="SMART" id="SM00733">
    <property type="entry name" value="Mterf"/>
    <property type="match status" value="4"/>
</dbReference>
<keyword evidence="2" id="KW-0804">Transcription</keyword>
<dbReference type="EMBL" id="VEPZ02000074">
    <property type="protein sequence ID" value="KAE8734225.1"/>
    <property type="molecule type" value="Genomic_DNA"/>
</dbReference>